<feature type="domain" description="YcaO" evidence="1">
    <location>
        <begin position="62"/>
        <end position="432"/>
    </location>
</feature>
<dbReference type="AlphaFoldDB" id="A0A1I6HEI1"/>
<evidence type="ECO:0000259" key="1">
    <source>
        <dbReference type="PROSITE" id="PS51664"/>
    </source>
</evidence>
<dbReference type="EMBL" id="FOYP01000002">
    <property type="protein sequence ID" value="SFR52893.1"/>
    <property type="molecule type" value="Genomic_DNA"/>
</dbReference>
<keyword evidence="2" id="KW-0808">Transferase</keyword>
<dbReference type="PANTHER" id="PTHR37809:SF1">
    <property type="entry name" value="RIBOSOMAL PROTEIN S12 METHYLTHIOTRANSFERASE ACCESSORY FACTOR YCAO"/>
    <property type="match status" value="1"/>
</dbReference>
<evidence type="ECO:0000313" key="2">
    <source>
        <dbReference type="EMBL" id="SFR52893.1"/>
    </source>
</evidence>
<dbReference type="NCBIfam" id="TIGR00702">
    <property type="entry name" value="YcaO-type kinase domain"/>
    <property type="match status" value="1"/>
</dbReference>
<keyword evidence="2" id="KW-0689">Ribosomal protein</keyword>
<dbReference type="RefSeq" id="WP_090200931.1">
    <property type="nucleotide sequence ID" value="NZ_FOYP01000002.1"/>
</dbReference>
<accession>A0A1I6HEI1</accession>
<dbReference type="GO" id="GO:0005840">
    <property type="term" value="C:ribosome"/>
    <property type="evidence" value="ECO:0007669"/>
    <property type="project" value="UniProtKB-KW"/>
</dbReference>
<dbReference type="Proteomes" id="UP000199478">
    <property type="component" value="Unassembled WGS sequence"/>
</dbReference>
<organism evidence="2 3">
    <name type="scientific">Yoonia tamlensis</name>
    <dbReference type="NCBI Taxonomy" id="390270"/>
    <lineage>
        <taxon>Bacteria</taxon>
        <taxon>Pseudomonadati</taxon>
        <taxon>Pseudomonadota</taxon>
        <taxon>Alphaproteobacteria</taxon>
        <taxon>Rhodobacterales</taxon>
        <taxon>Paracoccaceae</taxon>
        <taxon>Yoonia</taxon>
    </lineage>
</organism>
<sequence length="432" mass="46531">MNDSQDAIRLTAALVSRRSGIVTDLSPQTRGPQEPSPPHLWNATLTHYNFRNLPIAMRLTGGKGLTEDAAKLAALGEAMERYAAFHWDPSRLQIGPVPANAITPPETVLYSAAQYAGGLPFHQWSPESETTWIKGVDLSSGQAVDMPASLVYLVGPPPRAADYFTAVTSNGLAAGRDLNHAILGGLNEIIERDAFMITWLNKLPATTIETPQSGCYAAQIISHYERFGVNIGLLSLYTDQAPYVIMAIAQEQNGSRVVGLGCDCDPATAVDKAMFELCQLRPGMAARMQGGDYQTRLKTYADVRSIDDHPLFHAIPAHAGEFDFLTSTGAQVTLDDLPRPPVTNSDDLLDFTIAGAVNAGARVAYADITTADIAPLGPRVVRVIATGMQPIHFGHGQVRLGGDRLFEAPVKWGLRTTQLTENGLNQCPHPLA</sequence>
<dbReference type="OrthoDB" id="109999at2"/>
<gene>
    <name evidence="2" type="ORF">SAMN04488005_2603</name>
</gene>
<dbReference type="InterPro" id="IPR003776">
    <property type="entry name" value="YcaO-like_dom"/>
</dbReference>
<dbReference type="GO" id="GO:0016740">
    <property type="term" value="F:transferase activity"/>
    <property type="evidence" value="ECO:0007669"/>
    <property type="project" value="UniProtKB-KW"/>
</dbReference>
<dbReference type="PROSITE" id="PS51664">
    <property type="entry name" value="YCAO"/>
    <property type="match status" value="1"/>
</dbReference>
<dbReference type="Gene3D" id="3.30.1330.230">
    <property type="match status" value="1"/>
</dbReference>
<keyword evidence="3" id="KW-1185">Reference proteome</keyword>
<dbReference type="InterPro" id="IPR027624">
    <property type="entry name" value="TOMM_cyclo_SagD"/>
</dbReference>
<reference evidence="3" key="1">
    <citation type="submission" date="2016-10" db="EMBL/GenBank/DDBJ databases">
        <authorList>
            <person name="Varghese N."/>
            <person name="Submissions S."/>
        </authorList>
    </citation>
    <scope>NUCLEOTIDE SEQUENCE [LARGE SCALE GENOMIC DNA]</scope>
    <source>
        <strain evidence="3">DSM 26879</strain>
    </source>
</reference>
<proteinExistence type="predicted"/>
<dbReference type="NCBIfam" id="TIGR03604">
    <property type="entry name" value="TOMM_cyclo_SagD"/>
    <property type="match status" value="1"/>
</dbReference>
<evidence type="ECO:0000313" key="3">
    <source>
        <dbReference type="Proteomes" id="UP000199478"/>
    </source>
</evidence>
<name>A0A1I6HEI1_9RHOB</name>
<dbReference type="Gene3D" id="3.30.160.660">
    <property type="match status" value="1"/>
</dbReference>
<dbReference type="STRING" id="390270.SAMN04488005_2603"/>
<dbReference type="Gene3D" id="3.30.40.250">
    <property type="match status" value="1"/>
</dbReference>
<dbReference type="Pfam" id="PF02624">
    <property type="entry name" value="YcaO"/>
    <property type="match status" value="1"/>
</dbReference>
<dbReference type="PANTHER" id="PTHR37809">
    <property type="entry name" value="RIBOSOMAL PROTEIN S12 METHYLTHIOTRANSFERASE ACCESSORY FACTOR YCAO"/>
    <property type="match status" value="1"/>
</dbReference>
<keyword evidence="2" id="KW-0687">Ribonucleoprotein</keyword>
<protein>
    <submittedName>
        <fullName evidence="2">Ribosomal protein S12 methylthiotransferase accessory factor</fullName>
    </submittedName>
</protein>